<dbReference type="GO" id="GO:0005975">
    <property type="term" value="P:carbohydrate metabolic process"/>
    <property type="evidence" value="ECO:0007669"/>
    <property type="project" value="InterPro"/>
</dbReference>
<keyword evidence="3" id="KW-1185">Reference proteome</keyword>
<dbReference type="EMBL" id="FNEZ01000002">
    <property type="protein sequence ID" value="SDJ82632.1"/>
    <property type="molecule type" value="Genomic_DNA"/>
</dbReference>
<proteinExistence type="predicted"/>
<dbReference type="InterPro" id="IPR001296">
    <property type="entry name" value="Glyco_trans_1"/>
</dbReference>
<evidence type="ECO:0000259" key="1">
    <source>
        <dbReference type="Pfam" id="PF00534"/>
    </source>
</evidence>
<dbReference type="Gene3D" id="3.40.50.2000">
    <property type="entry name" value="Glycogen Phosphorylase B"/>
    <property type="match status" value="2"/>
</dbReference>
<dbReference type="InterPro" id="IPR008928">
    <property type="entry name" value="6-hairpin_glycosidase_sf"/>
</dbReference>
<reference evidence="2 3" key="1">
    <citation type="submission" date="2016-10" db="EMBL/GenBank/DDBJ databases">
        <authorList>
            <person name="de Groot N.N."/>
        </authorList>
    </citation>
    <scope>NUCLEOTIDE SEQUENCE [LARGE SCALE GENOMIC DNA]</scope>
    <source>
        <strain evidence="2 3">CGMCC 1.10076</strain>
    </source>
</reference>
<organism evidence="2 3">
    <name type="scientific">Flavobacterium noncentrifugens</name>
    <dbReference type="NCBI Taxonomy" id="1128970"/>
    <lineage>
        <taxon>Bacteria</taxon>
        <taxon>Pseudomonadati</taxon>
        <taxon>Bacteroidota</taxon>
        <taxon>Flavobacteriia</taxon>
        <taxon>Flavobacteriales</taxon>
        <taxon>Flavobacteriaceae</taxon>
        <taxon>Flavobacterium</taxon>
    </lineage>
</organism>
<dbReference type="Pfam" id="PF00534">
    <property type="entry name" value="Glycos_transf_1"/>
    <property type="match status" value="1"/>
</dbReference>
<dbReference type="AlphaFoldDB" id="A0A1G8WW56"/>
<accession>A0A1G8WW56</accession>
<evidence type="ECO:0000313" key="3">
    <source>
        <dbReference type="Proteomes" id="UP000199580"/>
    </source>
</evidence>
<gene>
    <name evidence="2" type="ORF">SAMN04487935_1976</name>
</gene>
<dbReference type="Proteomes" id="UP000199580">
    <property type="component" value="Unassembled WGS sequence"/>
</dbReference>
<name>A0A1G8WW56_9FLAO</name>
<dbReference type="SUPFAM" id="SSF48208">
    <property type="entry name" value="Six-hairpin glycosidases"/>
    <property type="match status" value="1"/>
</dbReference>
<dbReference type="GO" id="GO:0016757">
    <property type="term" value="F:glycosyltransferase activity"/>
    <property type="evidence" value="ECO:0007669"/>
    <property type="project" value="InterPro"/>
</dbReference>
<protein>
    <submittedName>
        <fullName evidence="2">Glycosyltransferase involved in cell wall bisynthesis</fullName>
    </submittedName>
</protein>
<dbReference type="SUPFAM" id="SSF53756">
    <property type="entry name" value="UDP-Glycosyltransferase/glycogen phosphorylase"/>
    <property type="match status" value="1"/>
</dbReference>
<dbReference type="PANTHER" id="PTHR12526">
    <property type="entry name" value="GLYCOSYLTRANSFERASE"/>
    <property type="match status" value="1"/>
</dbReference>
<keyword evidence="2" id="KW-0808">Transferase</keyword>
<dbReference type="RefSeq" id="WP_217639553.1">
    <property type="nucleotide sequence ID" value="NZ_BKAI01000004.1"/>
</dbReference>
<feature type="domain" description="Glycosyl transferase family 1" evidence="1">
    <location>
        <begin position="216"/>
        <end position="390"/>
    </location>
</feature>
<evidence type="ECO:0000313" key="2">
    <source>
        <dbReference type="EMBL" id="SDJ82632.1"/>
    </source>
</evidence>
<dbReference type="STRING" id="1128970.SAMN04487935_1976"/>
<dbReference type="PANTHER" id="PTHR12526:SF572">
    <property type="entry name" value="BLL5144 PROTEIN"/>
    <property type="match status" value="1"/>
</dbReference>
<sequence>MRTKINFQDTNPVMIKRHLKYAVNSEGNTSYGISAMPEILFITSYPPRECGIASYSQDLIAALTAKFKDAFRIKIAALENSTEEHFYNRAVSDILKTENPDSYTALSKKCNQSDTIQLILVQHEFGLFKNNEQDLIQFLTASEKPVIIALHTVLPNPDQYIREQMQQMDAVVSGFIVMTKSSAQLLMDDYRIDPEKITVIPHGTHLVKHGDKKLLKEKYGVMGRTILATFGLLSSGKSIETTLEALPAIAAENQDVLFLVIGKTHPSVVKNDGENYREFLQDKVISLQMQNHVKFVNAYLPLAELLDYLQLTDIYLFTSNDPNQAVSGTFSYALSCGCPIISTPIPHAREVLHDGSGIIIGFGDSAQLTKEVLLLLKNTQLRKNIAANGIHQLAPTAWENSAIAHMQLFKKNISGSVSLQYSVPEINLHHFKNMTTAFGMIQFAVINQPDIKTGYTIDDNARALVAICMHYHLKRESSDLESIQKYYAFIQFCQQKNGSFLNYVDQHKQFTAQNDENLEDSNGRAIWALGFMLSFSEILPDALTIAATSTMERALAQASKIYSSRAMAFMIKGIYYSNKNAMNFENIALIKLLANRLVQMYRHEATPKWKWFESYLTYGNSILPEALLCAYLATGELVYKQIAKQSFDFLLSKIFTPGAIKVISNKGWMQSNSAPKEDVLGGEQPIDVAYTILALDRFNDHFSGLGYAEKMPLALSWFSGNNHLNQIVYNPCTGGCYDGVEDHYINLNQGAESTVSYLMARLTMEKYASQKVKIQPLPIQKKTNRQSLAS</sequence>